<evidence type="ECO:0000256" key="7">
    <source>
        <dbReference type="ARBA" id="ARBA00023136"/>
    </source>
</evidence>
<comment type="subcellular location">
    <subcellularLocation>
        <location evidence="1 9">Cell inner membrane</location>
        <topology evidence="1 9">Multi-pass membrane protein</topology>
    </subcellularLocation>
</comment>
<dbReference type="Pfam" id="PF04290">
    <property type="entry name" value="DctQ"/>
    <property type="match status" value="1"/>
</dbReference>
<accession>A0A5C1NHR4</accession>
<gene>
    <name evidence="11" type="ORF">E4T21_15690</name>
</gene>
<evidence type="ECO:0000256" key="6">
    <source>
        <dbReference type="ARBA" id="ARBA00022989"/>
    </source>
</evidence>
<keyword evidence="7 9" id="KW-0472">Membrane</keyword>
<evidence type="ECO:0000259" key="10">
    <source>
        <dbReference type="Pfam" id="PF04290"/>
    </source>
</evidence>
<dbReference type="AlphaFoldDB" id="A0A5C1NHR4"/>
<comment type="subunit">
    <text evidence="9">The complex comprises the extracytoplasmic solute receptor protein and the two transmembrane proteins.</text>
</comment>
<dbReference type="KEGG" id="hbh:E4T21_15690"/>
<evidence type="ECO:0000313" key="12">
    <source>
        <dbReference type="Proteomes" id="UP000324285"/>
    </source>
</evidence>
<comment type="similarity">
    <text evidence="8 9">Belongs to the TRAP transporter small permease family.</text>
</comment>
<name>A0A5C1NHR4_9GAMM</name>
<dbReference type="Proteomes" id="UP000324285">
    <property type="component" value="Chromosome"/>
</dbReference>
<feature type="transmembrane region" description="Helical" evidence="9">
    <location>
        <begin position="12"/>
        <end position="32"/>
    </location>
</feature>
<comment type="function">
    <text evidence="9">Part of the tripartite ATP-independent periplasmic (TRAP) transport system.</text>
</comment>
<protein>
    <recommendedName>
        <fullName evidence="9">TRAP transporter small permease protein</fullName>
    </recommendedName>
</protein>
<feature type="domain" description="Tripartite ATP-independent periplasmic transporters DctQ component" evidence="10">
    <location>
        <begin position="29"/>
        <end position="153"/>
    </location>
</feature>
<dbReference type="InterPro" id="IPR007387">
    <property type="entry name" value="TRAP_DctQ"/>
</dbReference>
<keyword evidence="4 9" id="KW-0997">Cell inner membrane</keyword>
<evidence type="ECO:0000313" key="11">
    <source>
        <dbReference type="EMBL" id="QEM82824.1"/>
    </source>
</evidence>
<dbReference type="OrthoDB" id="6160477at2"/>
<evidence type="ECO:0000256" key="4">
    <source>
        <dbReference type="ARBA" id="ARBA00022519"/>
    </source>
</evidence>
<keyword evidence="5 9" id="KW-0812">Transmembrane</keyword>
<proteinExistence type="inferred from homology"/>
<keyword evidence="12" id="KW-1185">Reference proteome</keyword>
<dbReference type="GO" id="GO:0022857">
    <property type="term" value="F:transmembrane transporter activity"/>
    <property type="evidence" value="ECO:0007669"/>
    <property type="project" value="UniProtKB-UniRule"/>
</dbReference>
<dbReference type="EMBL" id="CP038437">
    <property type="protein sequence ID" value="QEM82824.1"/>
    <property type="molecule type" value="Genomic_DNA"/>
</dbReference>
<dbReference type="GO" id="GO:0015740">
    <property type="term" value="P:C4-dicarboxylate transport"/>
    <property type="evidence" value="ECO:0007669"/>
    <property type="project" value="TreeGrafter"/>
</dbReference>
<dbReference type="PANTHER" id="PTHR35011:SF10">
    <property type="entry name" value="TRAP TRANSPORTER SMALL PERMEASE PROTEIN"/>
    <property type="match status" value="1"/>
</dbReference>
<feature type="transmembrane region" description="Helical" evidence="9">
    <location>
        <begin position="52"/>
        <end position="70"/>
    </location>
</feature>
<keyword evidence="3" id="KW-1003">Cell membrane</keyword>
<organism evidence="11 12">
    <name type="scientific">Halomonas binhaiensis</name>
    <dbReference type="NCBI Taxonomy" id="2562282"/>
    <lineage>
        <taxon>Bacteria</taxon>
        <taxon>Pseudomonadati</taxon>
        <taxon>Pseudomonadota</taxon>
        <taxon>Gammaproteobacteria</taxon>
        <taxon>Oceanospirillales</taxon>
        <taxon>Halomonadaceae</taxon>
        <taxon>Halomonas</taxon>
    </lineage>
</organism>
<reference evidence="11" key="1">
    <citation type="submission" date="2021-02" db="EMBL/GenBank/DDBJ databases">
        <title>Strain Y2R2, a novel species of the genus Halomonas.</title>
        <authorList>
            <person name="Huang H."/>
        </authorList>
    </citation>
    <scope>NUCLEOTIDE SEQUENCE</scope>
    <source>
        <strain evidence="11">Y2R2</strain>
    </source>
</reference>
<evidence type="ECO:0000256" key="2">
    <source>
        <dbReference type="ARBA" id="ARBA00022448"/>
    </source>
</evidence>
<evidence type="ECO:0000256" key="3">
    <source>
        <dbReference type="ARBA" id="ARBA00022475"/>
    </source>
</evidence>
<keyword evidence="2 9" id="KW-0813">Transport</keyword>
<dbReference type="PANTHER" id="PTHR35011">
    <property type="entry name" value="2,3-DIKETO-L-GULONATE TRAP TRANSPORTER SMALL PERMEASE PROTEIN YIAM"/>
    <property type="match status" value="1"/>
</dbReference>
<dbReference type="GO" id="GO:0005886">
    <property type="term" value="C:plasma membrane"/>
    <property type="evidence" value="ECO:0007669"/>
    <property type="project" value="UniProtKB-SubCell"/>
</dbReference>
<sequence length="203" mass="21865">MASQNPFSPVQRLARGAAIAAGYAVLGLSLLITFEVVARKIFSFSLQGADEIGGYVLAVGVSFSFAYALLQRAHTRVDVVLTRLPAWLQGPLNALAMVLLAVFSLFMLWRAIATLQETLEFGSLASTPLQTPLWIPQGLWVFGLGVFAALATLLAARAVLLLGRIARLNAEFGPRSAQDELDDAQQDYVHHDSGTVAPRSQQT</sequence>
<keyword evidence="6 9" id="KW-1133">Transmembrane helix</keyword>
<evidence type="ECO:0000256" key="1">
    <source>
        <dbReference type="ARBA" id="ARBA00004429"/>
    </source>
</evidence>
<evidence type="ECO:0000256" key="8">
    <source>
        <dbReference type="ARBA" id="ARBA00038436"/>
    </source>
</evidence>
<dbReference type="InterPro" id="IPR055348">
    <property type="entry name" value="DctQ"/>
</dbReference>
<feature type="transmembrane region" description="Helical" evidence="9">
    <location>
        <begin position="139"/>
        <end position="162"/>
    </location>
</feature>
<evidence type="ECO:0000256" key="9">
    <source>
        <dbReference type="RuleBase" id="RU369079"/>
    </source>
</evidence>
<dbReference type="RefSeq" id="WP_149285946.1">
    <property type="nucleotide sequence ID" value="NZ_CP038437.2"/>
</dbReference>
<evidence type="ECO:0000256" key="5">
    <source>
        <dbReference type="ARBA" id="ARBA00022692"/>
    </source>
</evidence>
<feature type="transmembrane region" description="Helical" evidence="9">
    <location>
        <begin position="91"/>
        <end position="112"/>
    </location>
</feature>